<dbReference type="EMBL" id="JAAGOH010000003">
    <property type="protein sequence ID" value="NDY90299.1"/>
    <property type="molecule type" value="Genomic_DNA"/>
</dbReference>
<dbReference type="PROSITE" id="PS01040">
    <property type="entry name" value="SBP_BACTERIAL_5"/>
    <property type="match status" value="1"/>
</dbReference>
<comment type="caution">
    <text evidence="7">The sequence shown here is derived from an EMBL/GenBank/DDBJ whole genome shotgun (WGS) entry which is preliminary data.</text>
</comment>
<feature type="signal peptide" evidence="5">
    <location>
        <begin position="1"/>
        <end position="21"/>
    </location>
</feature>
<dbReference type="PIRSF" id="PIRSF002741">
    <property type="entry name" value="MppA"/>
    <property type="match status" value="1"/>
</dbReference>
<dbReference type="Gene3D" id="3.10.105.10">
    <property type="entry name" value="Dipeptide-binding Protein, Domain 3"/>
    <property type="match status" value="1"/>
</dbReference>
<dbReference type="Gene3D" id="3.40.190.10">
    <property type="entry name" value="Periplasmic binding protein-like II"/>
    <property type="match status" value="1"/>
</dbReference>
<feature type="domain" description="Solute-binding protein family 5" evidence="6">
    <location>
        <begin position="83"/>
        <end position="451"/>
    </location>
</feature>
<evidence type="ECO:0000313" key="8">
    <source>
        <dbReference type="Proteomes" id="UP000484255"/>
    </source>
</evidence>
<dbReference type="Proteomes" id="UP000484255">
    <property type="component" value="Unassembled WGS sequence"/>
</dbReference>
<proteinExistence type="inferred from homology"/>
<dbReference type="PROSITE" id="PS51318">
    <property type="entry name" value="TAT"/>
    <property type="match status" value="1"/>
</dbReference>
<feature type="chain" id="PRO_5028838241" evidence="5">
    <location>
        <begin position="22"/>
        <end position="543"/>
    </location>
</feature>
<sequence>MHTPALCRRHLLSLAATLATAATLALAPAATRADTPADQLVIGFSMNNLLSLDPANATGLDVAEIFANVYDTLVVLDPANPRQVQPGLAERWQIAADGKSLRFTLRKGASFHSGNPVTADEAAWSLQRVVKLNLALATVWKSYGFSKENVEKFIRAEDAQTLVVELPEPGDARLVLYTLATSVSAVVLDRKTVMANEKGLDMGAAWLINHTAGSGAFKLDEWRAKEVLLASRFEGYWRGPAKLRRIVWRHMSESQSLRLMLERGDLDVATGMAPPDIEALKSHPKIRTQAVQRGTIYYVAAQSKDGPFADKRVRLALRHLIDYEGLNKTVMPHFGVLNQRPVQLGLAATLPQPGYTLDVARAKALLAQAGFPNGFKTTIRAVAEPPFTHIATNLQATLAQAGIEASILTGTGNLVYGAMRDRRFDLIVGRGGGGTEPHAYSSLRSLVYNPDNSDAAKLTNFQGWRTGFQSTALNELVDKALLEPREDRQVKLFQDAQRLYEQEVGGIQPVSQMVETVLLRSDVQGYQSHPSATTRLHGVSKQR</sequence>
<dbReference type="InterPro" id="IPR023765">
    <property type="entry name" value="SBP_5_CS"/>
</dbReference>
<gene>
    <name evidence="7" type="ORF">G3A44_03715</name>
</gene>
<dbReference type="GO" id="GO:1904680">
    <property type="term" value="F:peptide transmembrane transporter activity"/>
    <property type="evidence" value="ECO:0007669"/>
    <property type="project" value="TreeGrafter"/>
</dbReference>
<name>A0A7C9TH41_9BURK</name>
<dbReference type="InterPro" id="IPR006311">
    <property type="entry name" value="TAT_signal"/>
</dbReference>
<reference evidence="7 8" key="1">
    <citation type="submission" date="2020-02" db="EMBL/GenBank/DDBJ databases">
        <title>Ideonella bacterium strain TBM-1.</title>
        <authorList>
            <person name="Chen W.-M."/>
        </authorList>
    </citation>
    <scope>NUCLEOTIDE SEQUENCE [LARGE SCALE GENOMIC DNA]</scope>
    <source>
        <strain evidence="7 8">TBM-1</strain>
    </source>
</reference>
<comment type="similarity">
    <text evidence="2">Belongs to the bacterial solute-binding protein 5 family.</text>
</comment>
<dbReference type="Gene3D" id="3.90.76.10">
    <property type="entry name" value="Dipeptide-binding Protein, Domain 1"/>
    <property type="match status" value="1"/>
</dbReference>
<dbReference type="CDD" id="cd08512">
    <property type="entry name" value="PBP2_NikA_DppA_OppA_like_7"/>
    <property type="match status" value="1"/>
</dbReference>
<dbReference type="SUPFAM" id="SSF53850">
    <property type="entry name" value="Periplasmic binding protein-like II"/>
    <property type="match status" value="1"/>
</dbReference>
<evidence type="ECO:0000259" key="6">
    <source>
        <dbReference type="Pfam" id="PF00496"/>
    </source>
</evidence>
<dbReference type="InterPro" id="IPR000914">
    <property type="entry name" value="SBP_5_dom"/>
</dbReference>
<dbReference type="PANTHER" id="PTHR30290:SF10">
    <property type="entry name" value="PERIPLASMIC OLIGOPEPTIDE-BINDING PROTEIN-RELATED"/>
    <property type="match status" value="1"/>
</dbReference>
<dbReference type="InterPro" id="IPR030678">
    <property type="entry name" value="Peptide/Ni-bd"/>
</dbReference>
<dbReference type="GO" id="GO:0030288">
    <property type="term" value="C:outer membrane-bounded periplasmic space"/>
    <property type="evidence" value="ECO:0007669"/>
    <property type="project" value="UniProtKB-ARBA"/>
</dbReference>
<evidence type="ECO:0000256" key="4">
    <source>
        <dbReference type="ARBA" id="ARBA00022729"/>
    </source>
</evidence>
<keyword evidence="8" id="KW-1185">Reference proteome</keyword>
<dbReference type="PANTHER" id="PTHR30290">
    <property type="entry name" value="PERIPLASMIC BINDING COMPONENT OF ABC TRANSPORTER"/>
    <property type="match status" value="1"/>
</dbReference>
<evidence type="ECO:0000313" key="7">
    <source>
        <dbReference type="EMBL" id="NDY90299.1"/>
    </source>
</evidence>
<evidence type="ECO:0000256" key="5">
    <source>
        <dbReference type="SAM" id="SignalP"/>
    </source>
</evidence>
<accession>A0A7C9TH41</accession>
<protein>
    <submittedName>
        <fullName evidence="7">ABC transporter substrate-binding protein</fullName>
    </submittedName>
</protein>
<dbReference type="InterPro" id="IPR039424">
    <property type="entry name" value="SBP_5"/>
</dbReference>
<dbReference type="GO" id="GO:0015833">
    <property type="term" value="P:peptide transport"/>
    <property type="evidence" value="ECO:0007669"/>
    <property type="project" value="TreeGrafter"/>
</dbReference>
<keyword evidence="4 5" id="KW-0732">Signal</keyword>
<evidence type="ECO:0000256" key="3">
    <source>
        <dbReference type="ARBA" id="ARBA00022448"/>
    </source>
</evidence>
<evidence type="ECO:0000256" key="1">
    <source>
        <dbReference type="ARBA" id="ARBA00004196"/>
    </source>
</evidence>
<keyword evidence="3" id="KW-0813">Transport</keyword>
<dbReference type="AlphaFoldDB" id="A0A7C9TH41"/>
<dbReference type="GO" id="GO:0043190">
    <property type="term" value="C:ATP-binding cassette (ABC) transporter complex"/>
    <property type="evidence" value="ECO:0007669"/>
    <property type="project" value="InterPro"/>
</dbReference>
<comment type="subcellular location">
    <subcellularLocation>
        <location evidence="1">Cell envelope</location>
    </subcellularLocation>
</comment>
<dbReference type="RefSeq" id="WP_163456157.1">
    <property type="nucleotide sequence ID" value="NZ_JAAGOH010000003.1"/>
</dbReference>
<organism evidence="7 8">
    <name type="scientific">Ideonella livida</name>
    <dbReference type="NCBI Taxonomy" id="2707176"/>
    <lineage>
        <taxon>Bacteria</taxon>
        <taxon>Pseudomonadati</taxon>
        <taxon>Pseudomonadota</taxon>
        <taxon>Betaproteobacteria</taxon>
        <taxon>Burkholderiales</taxon>
        <taxon>Sphaerotilaceae</taxon>
        <taxon>Ideonella</taxon>
    </lineage>
</organism>
<dbReference type="Pfam" id="PF00496">
    <property type="entry name" value="SBP_bac_5"/>
    <property type="match status" value="1"/>
</dbReference>
<evidence type="ECO:0000256" key="2">
    <source>
        <dbReference type="ARBA" id="ARBA00005695"/>
    </source>
</evidence>